<name>A0AAV3NXM0_LITER</name>
<protein>
    <submittedName>
        <fullName evidence="1">Uncharacterized protein</fullName>
    </submittedName>
</protein>
<dbReference type="EMBL" id="BAABME010000406">
    <property type="protein sequence ID" value="GAA0142503.1"/>
    <property type="molecule type" value="Genomic_DNA"/>
</dbReference>
<keyword evidence="2" id="KW-1185">Reference proteome</keyword>
<evidence type="ECO:0000313" key="2">
    <source>
        <dbReference type="Proteomes" id="UP001454036"/>
    </source>
</evidence>
<dbReference type="Proteomes" id="UP001454036">
    <property type="component" value="Unassembled WGS sequence"/>
</dbReference>
<gene>
    <name evidence="1" type="ORF">LIER_03389</name>
</gene>
<proteinExistence type="predicted"/>
<evidence type="ECO:0000313" key="1">
    <source>
        <dbReference type="EMBL" id="GAA0142503.1"/>
    </source>
</evidence>
<sequence length="112" mass="12741">MTFSIELVTALPEPLLDWFALPLVFPEFLFFKNFLTRTGSPDLVIVHLSESLVPPIPPRYYRLEKNLAATYYEVFLVALGITTSPPLSSVRHIPQRCSGLRSCQTYFGVHQL</sequence>
<comment type="caution">
    <text evidence="1">The sequence shown here is derived from an EMBL/GenBank/DDBJ whole genome shotgun (WGS) entry which is preliminary data.</text>
</comment>
<dbReference type="AlphaFoldDB" id="A0AAV3NXM0"/>
<reference evidence="1 2" key="1">
    <citation type="submission" date="2024-01" db="EMBL/GenBank/DDBJ databases">
        <title>The complete chloroplast genome sequence of Lithospermum erythrorhizon: insights into the phylogenetic relationship among Boraginaceae species and the maternal lineages of purple gromwells.</title>
        <authorList>
            <person name="Okada T."/>
            <person name="Watanabe K."/>
        </authorList>
    </citation>
    <scope>NUCLEOTIDE SEQUENCE [LARGE SCALE GENOMIC DNA]</scope>
</reference>
<organism evidence="1 2">
    <name type="scientific">Lithospermum erythrorhizon</name>
    <name type="common">Purple gromwell</name>
    <name type="synonym">Lithospermum officinale var. erythrorhizon</name>
    <dbReference type="NCBI Taxonomy" id="34254"/>
    <lineage>
        <taxon>Eukaryota</taxon>
        <taxon>Viridiplantae</taxon>
        <taxon>Streptophyta</taxon>
        <taxon>Embryophyta</taxon>
        <taxon>Tracheophyta</taxon>
        <taxon>Spermatophyta</taxon>
        <taxon>Magnoliopsida</taxon>
        <taxon>eudicotyledons</taxon>
        <taxon>Gunneridae</taxon>
        <taxon>Pentapetalae</taxon>
        <taxon>asterids</taxon>
        <taxon>lamiids</taxon>
        <taxon>Boraginales</taxon>
        <taxon>Boraginaceae</taxon>
        <taxon>Boraginoideae</taxon>
        <taxon>Lithospermeae</taxon>
        <taxon>Lithospermum</taxon>
    </lineage>
</organism>
<accession>A0AAV3NXM0</accession>